<dbReference type="Proteomes" id="UP001319861">
    <property type="component" value="Chromosome"/>
</dbReference>
<sequence length="452" mass="49092">MAPLLRRRQPAPATLSLTWPWWLHPGWALIGLTGTLAVVSCLLPDEDFALWNTQKFLDGTMAPVLFVGICAMLLGILLAGTRLHRGGSREVIFSAQAILLLRRSYAVLFTLTLVGYAIWAASAFQHGVRAEDLTAVLDRQAGALGELKGNSRPISGLTTLTQLGPVAVAIGAIMRRLGQGGRSYYLLFAAAAVRTVFYAERLALMELAVPLAVITAITVGGGSRAKQLLARLAPLFIGPAVWALFAISEYTRSWVFYQNTTSLPFQEWVTMRLLGYYTTAFNNSALFAAAHEGTYALPYFSFPVAWNIPLVDSVVPYPGIHGTGPEEWWMAVLQNNASVELNNVGSFLVTYGELGILGMVLFWMLVGMAMGRLHRSIALGSAVSVIAYASLFVGILELPRFIYWTQGRAFPVLASLLVLWLVYPKKPTDAEGPGVAEHRHGRLVSVPAGGSE</sequence>
<feature type="transmembrane region" description="Helical" evidence="1">
    <location>
        <begin position="344"/>
        <end position="365"/>
    </location>
</feature>
<keyword evidence="3" id="KW-1185">Reference proteome</keyword>
<organism evidence="2 3">
    <name type="scientific">Sinomonas cyclohexanicum</name>
    <name type="common">Corynebacterium cyclohexanicum</name>
    <dbReference type="NCBI Taxonomy" id="322009"/>
    <lineage>
        <taxon>Bacteria</taxon>
        <taxon>Bacillati</taxon>
        <taxon>Actinomycetota</taxon>
        <taxon>Actinomycetes</taxon>
        <taxon>Micrococcales</taxon>
        <taxon>Micrococcaceae</taxon>
        <taxon>Sinomonas</taxon>
    </lineage>
</organism>
<dbReference type="EMBL" id="AP024525">
    <property type="protein sequence ID" value="BCT77036.1"/>
    <property type="molecule type" value="Genomic_DNA"/>
</dbReference>
<reference evidence="2 3" key="1">
    <citation type="journal article" date="2021" name="J. Biosci. Bioeng.">
        <title>Identification and characterization of a chc gene cluster responsible for the aromatization pathway of cyclohexanecarboxylate degradation in Sinomonas cyclohexanicum ATCC 51369.</title>
        <authorList>
            <person name="Yamamoto T."/>
            <person name="Hasegawa Y."/>
            <person name="Lau P.C.K."/>
            <person name="Iwaki H."/>
        </authorList>
    </citation>
    <scope>NUCLEOTIDE SEQUENCE [LARGE SCALE GENOMIC DNA]</scope>
    <source>
        <strain evidence="2 3">ATCC 51369</strain>
    </source>
</reference>
<evidence type="ECO:0008006" key="4">
    <source>
        <dbReference type="Google" id="ProtNLM"/>
    </source>
</evidence>
<evidence type="ECO:0000313" key="2">
    <source>
        <dbReference type="EMBL" id="BCT77036.1"/>
    </source>
</evidence>
<evidence type="ECO:0000256" key="1">
    <source>
        <dbReference type="SAM" id="Phobius"/>
    </source>
</evidence>
<keyword evidence="1" id="KW-0812">Transmembrane</keyword>
<keyword evidence="1" id="KW-0472">Membrane</keyword>
<feature type="transmembrane region" description="Helical" evidence="1">
    <location>
        <begin position="154"/>
        <end position="174"/>
    </location>
</feature>
<keyword evidence="1" id="KW-1133">Transmembrane helix</keyword>
<evidence type="ECO:0000313" key="3">
    <source>
        <dbReference type="Proteomes" id="UP001319861"/>
    </source>
</evidence>
<feature type="transmembrane region" description="Helical" evidence="1">
    <location>
        <begin position="63"/>
        <end position="83"/>
    </location>
</feature>
<feature type="transmembrane region" description="Helical" evidence="1">
    <location>
        <begin position="228"/>
        <end position="247"/>
    </location>
</feature>
<proteinExistence type="predicted"/>
<feature type="transmembrane region" description="Helical" evidence="1">
    <location>
        <begin position="203"/>
        <end position="221"/>
    </location>
</feature>
<accession>A0ABM7PXK7</accession>
<protein>
    <recommendedName>
        <fullName evidence="4">Oligosaccharide repeat unit polymerase</fullName>
    </recommendedName>
</protein>
<feature type="transmembrane region" description="Helical" evidence="1">
    <location>
        <begin position="181"/>
        <end position="197"/>
    </location>
</feature>
<feature type="transmembrane region" description="Helical" evidence="1">
    <location>
        <begin position="401"/>
        <end position="423"/>
    </location>
</feature>
<name>A0ABM7PXK7_SINCY</name>
<gene>
    <name evidence="2" type="ORF">SCMU_28780</name>
</gene>
<feature type="transmembrane region" description="Helical" evidence="1">
    <location>
        <begin position="377"/>
        <end position="395"/>
    </location>
</feature>
<feature type="transmembrane region" description="Helical" evidence="1">
    <location>
        <begin position="21"/>
        <end position="43"/>
    </location>
</feature>
<dbReference type="RefSeq" id="WP_229229786.1">
    <property type="nucleotide sequence ID" value="NZ_AP024525.1"/>
</dbReference>
<feature type="transmembrane region" description="Helical" evidence="1">
    <location>
        <begin position="104"/>
        <end position="124"/>
    </location>
</feature>